<sequence>MAARNADSMTNAQGEFHPRKPRDEPMQTSGHQIGQKVSEADHAPEFSAQTLPPGTAPKDSTFTPNPVNETPGQANNPDVQRSHGKEGVATDALSTLPGATSKDVHTGLGHPGQGQTSREVRQATKATGAGGTGLNEGGSGAGKDGLNPEFRNLQREDQDGDTSGNPDGPKSAQVHNVSLDGAESKVPVGAEEVASEGSRVKALNETNRSKDATGVPDRGAANPRS</sequence>
<evidence type="ECO:0000313" key="3">
    <source>
        <dbReference type="Proteomes" id="UP001358417"/>
    </source>
</evidence>
<dbReference type="RefSeq" id="XP_064702855.1">
    <property type="nucleotide sequence ID" value="XM_064850373.1"/>
</dbReference>
<name>A0AAV9N0L2_9EURO</name>
<accession>A0AAV9N0L2</accession>
<dbReference type="GeneID" id="89974984"/>
<feature type="region of interest" description="Disordered" evidence="1">
    <location>
        <begin position="1"/>
        <end position="225"/>
    </location>
</feature>
<feature type="compositionally biased region" description="Basic and acidic residues" evidence="1">
    <location>
        <begin position="16"/>
        <end position="25"/>
    </location>
</feature>
<comment type="caution">
    <text evidence="2">The sequence shown here is derived from an EMBL/GenBank/DDBJ whole genome shotgun (WGS) entry which is preliminary data.</text>
</comment>
<keyword evidence="3" id="KW-1185">Reference proteome</keyword>
<reference evidence="2 3" key="1">
    <citation type="submission" date="2023-08" db="EMBL/GenBank/DDBJ databases">
        <title>Black Yeasts Isolated from many extreme environments.</title>
        <authorList>
            <person name="Coleine C."/>
            <person name="Stajich J.E."/>
            <person name="Selbmann L."/>
        </authorList>
    </citation>
    <scope>NUCLEOTIDE SEQUENCE [LARGE SCALE GENOMIC DNA]</scope>
    <source>
        <strain evidence="2 3">CCFEE 5792</strain>
    </source>
</reference>
<organism evidence="2 3">
    <name type="scientific">Exophiala bonariae</name>
    <dbReference type="NCBI Taxonomy" id="1690606"/>
    <lineage>
        <taxon>Eukaryota</taxon>
        <taxon>Fungi</taxon>
        <taxon>Dikarya</taxon>
        <taxon>Ascomycota</taxon>
        <taxon>Pezizomycotina</taxon>
        <taxon>Eurotiomycetes</taxon>
        <taxon>Chaetothyriomycetidae</taxon>
        <taxon>Chaetothyriales</taxon>
        <taxon>Herpotrichiellaceae</taxon>
        <taxon>Exophiala</taxon>
    </lineage>
</organism>
<protein>
    <submittedName>
        <fullName evidence="2">Uncharacterized protein</fullName>
    </submittedName>
</protein>
<gene>
    <name evidence="2" type="ORF">LTR84_006815</name>
</gene>
<evidence type="ECO:0000256" key="1">
    <source>
        <dbReference type="SAM" id="MobiDB-lite"/>
    </source>
</evidence>
<feature type="compositionally biased region" description="Polar residues" evidence="1">
    <location>
        <begin position="47"/>
        <end position="79"/>
    </location>
</feature>
<proteinExistence type="predicted"/>
<dbReference type="EMBL" id="JAVRRD010000026">
    <property type="protein sequence ID" value="KAK5047293.1"/>
    <property type="molecule type" value="Genomic_DNA"/>
</dbReference>
<dbReference type="AlphaFoldDB" id="A0AAV9N0L2"/>
<feature type="compositionally biased region" description="Gly residues" evidence="1">
    <location>
        <begin position="128"/>
        <end position="143"/>
    </location>
</feature>
<dbReference type="Proteomes" id="UP001358417">
    <property type="component" value="Unassembled WGS sequence"/>
</dbReference>
<evidence type="ECO:0000313" key="2">
    <source>
        <dbReference type="EMBL" id="KAK5047293.1"/>
    </source>
</evidence>